<comment type="caution">
    <text evidence="2">The sequence shown here is derived from an EMBL/GenBank/DDBJ whole genome shotgun (WGS) entry which is preliminary data.</text>
</comment>
<feature type="region of interest" description="Disordered" evidence="1">
    <location>
        <begin position="225"/>
        <end position="296"/>
    </location>
</feature>
<accession>A0ABD2I6K6</accession>
<evidence type="ECO:0000313" key="2">
    <source>
        <dbReference type="EMBL" id="KAL3073150.1"/>
    </source>
</evidence>
<protein>
    <submittedName>
        <fullName evidence="2">Uncharacterized protein</fullName>
    </submittedName>
</protein>
<feature type="compositionally biased region" description="Basic residues" evidence="1">
    <location>
        <begin position="287"/>
        <end position="296"/>
    </location>
</feature>
<dbReference type="Proteomes" id="UP001620626">
    <property type="component" value="Unassembled WGS sequence"/>
</dbReference>
<reference evidence="2 3" key="1">
    <citation type="submission" date="2024-10" db="EMBL/GenBank/DDBJ databases">
        <authorList>
            <person name="Kim D."/>
        </authorList>
    </citation>
    <scope>NUCLEOTIDE SEQUENCE [LARGE SCALE GENOMIC DNA]</scope>
    <source>
        <strain evidence="2">BH-2024</strain>
    </source>
</reference>
<dbReference type="EMBL" id="JBICBT010001324">
    <property type="protein sequence ID" value="KAL3073150.1"/>
    <property type="molecule type" value="Genomic_DNA"/>
</dbReference>
<proteinExistence type="predicted"/>
<dbReference type="AlphaFoldDB" id="A0ABD2I6K6"/>
<feature type="region of interest" description="Disordered" evidence="1">
    <location>
        <begin position="450"/>
        <end position="499"/>
    </location>
</feature>
<feature type="compositionally biased region" description="Gly residues" evidence="1">
    <location>
        <begin position="225"/>
        <end position="236"/>
    </location>
</feature>
<feature type="region of interest" description="Disordered" evidence="1">
    <location>
        <begin position="364"/>
        <end position="436"/>
    </location>
</feature>
<organism evidence="2 3">
    <name type="scientific">Heterodera trifolii</name>
    <dbReference type="NCBI Taxonomy" id="157864"/>
    <lineage>
        <taxon>Eukaryota</taxon>
        <taxon>Metazoa</taxon>
        <taxon>Ecdysozoa</taxon>
        <taxon>Nematoda</taxon>
        <taxon>Chromadorea</taxon>
        <taxon>Rhabditida</taxon>
        <taxon>Tylenchina</taxon>
        <taxon>Tylenchomorpha</taxon>
        <taxon>Tylenchoidea</taxon>
        <taxon>Heteroderidae</taxon>
        <taxon>Heteroderinae</taxon>
        <taxon>Heterodera</taxon>
    </lineage>
</organism>
<keyword evidence="3" id="KW-1185">Reference proteome</keyword>
<evidence type="ECO:0000256" key="1">
    <source>
        <dbReference type="SAM" id="MobiDB-lite"/>
    </source>
</evidence>
<evidence type="ECO:0000313" key="3">
    <source>
        <dbReference type="Proteomes" id="UP001620626"/>
    </source>
</evidence>
<feature type="compositionally biased region" description="Polar residues" evidence="1">
    <location>
        <begin position="365"/>
        <end position="374"/>
    </location>
</feature>
<name>A0ABD2I6K6_9BILA</name>
<sequence length="499" mass="53419">MAPTGAKTMKDGQMAKWELQSHCPLPPHFPGVRPFNGRSPRRRVSRLIGPLPFGRSFSSLAIRRHFCLLQQMVLLPVLLQLFLVLLALLSSSNCSCYCGCCDCCGCCGGGCFCCGGSRNGNNGAAATAAAIGSAMIANTAQQAAAVAPPINVVDVRPSAALGAELFPDGSTGRRTEQQQQLLDAIERGDNGGGVFFPGGRRRRAPGVGKLDATVVKRSFGTMFPGMGGGGSGGGGTNQQNPFGNDPPGLGPGLLPDGSTGRRKSQHGGGGFNDFFNGMNFDGMHSPAQRRQKRCQKLNKRQYKRQCDQCLQNECARHQHKCDKCTRCPSSKLKMVEIDPNLLRNYTVARFLLGLVPKELVEPKTKNSGAAFTRQSDTDRPSSDNWPTDNPSLSAEVDVLSLSAASSEDDQKKQQRFRPLGSVTSAAEAQTDGKGPEDLIARRLFLIPPIGATSGRKRREMTPSGDDAASVGPSPPLQFYKPTVPNPENADERHGIDDYD</sequence>
<feature type="compositionally biased region" description="Polar residues" evidence="1">
    <location>
        <begin position="382"/>
        <end position="392"/>
    </location>
</feature>
<feature type="compositionally biased region" description="Low complexity" evidence="1">
    <location>
        <begin position="237"/>
        <end position="257"/>
    </location>
</feature>
<gene>
    <name evidence="2" type="ORF">niasHT_035426</name>
</gene>
<feature type="compositionally biased region" description="Basic and acidic residues" evidence="1">
    <location>
        <begin position="489"/>
        <end position="499"/>
    </location>
</feature>
<feature type="compositionally biased region" description="Low complexity" evidence="1">
    <location>
        <begin position="272"/>
        <end position="283"/>
    </location>
</feature>